<gene>
    <name evidence="3" type="ORF">G9U52_34630</name>
</gene>
<accession>A0ABX0JGG5</accession>
<dbReference type="InterPro" id="IPR003961">
    <property type="entry name" value="FN3_dom"/>
</dbReference>
<dbReference type="NCBIfam" id="NF047446">
    <property type="entry name" value="barrel_OmpL47"/>
    <property type="match status" value="5"/>
</dbReference>
<proteinExistence type="predicted"/>
<dbReference type="InterPro" id="IPR025965">
    <property type="entry name" value="FlgD/Vpr_Ig-like"/>
</dbReference>
<evidence type="ECO:0000313" key="3">
    <source>
        <dbReference type="EMBL" id="NHN34881.1"/>
    </source>
</evidence>
<dbReference type="InterPro" id="IPR036116">
    <property type="entry name" value="FN3_sf"/>
</dbReference>
<keyword evidence="4" id="KW-1185">Reference proteome</keyword>
<dbReference type="InterPro" id="IPR058094">
    <property type="entry name" value="Ig-like_OmpL47-like"/>
</dbReference>
<evidence type="ECO:0000259" key="2">
    <source>
        <dbReference type="PROSITE" id="PS50853"/>
    </source>
</evidence>
<organism evidence="3 4">
    <name type="scientific">Paenibacillus agricola</name>
    <dbReference type="NCBI Taxonomy" id="2716264"/>
    <lineage>
        <taxon>Bacteria</taxon>
        <taxon>Bacillati</taxon>
        <taxon>Bacillota</taxon>
        <taxon>Bacilli</taxon>
        <taxon>Bacillales</taxon>
        <taxon>Paenibacillaceae</taxon>
        <taxon>Paenibacillus</taxon>
    </lineage>
</organism>
<evidence type="ECO:0000256" key="1">
    <source>
        <dbReference type="SAM" id="Phobius"/>
    </source>
</evidence>
<name>A0ABX0JGG5_9BACL</name>
<dbReference type="PROSITE" id="PS50853">
    <property type="entry name" value="FN3"/>
    <property type="match status" value="1"/>
</dbReference>
<reference evidence="3" key="1">
    <citation type="submission" date="2020-03" db="EMBL/GenBank/DDBJ databases">
        <title>Draft sequencing of Paenibacilllus sp. S3N08.</title>
        <authorList>
            <person name="Kim D.-U."/>
        </authorList>
    </citation>
    <scope>NUCLEOTIDE SEQUENCE</scope>
    <source>
        <strain evidence="3">S3N08</strain>
    </source>
</reference>
<protein>
    <recommendedName>
        <fullName evidence="2">Fibronectin type-III domain-containing protein</fullName>
    </recommendedName>
</protein>
<dbReference type="InterPro" id="IPR013783">
    <property type="entry name" value="Ig-like_fold"/>
</dbReference>
<evidence type="ECO:0000313" key="4">
    <source>
        <dbReference type="Proteomes" id="UP001165962"/>
    </source>
</evidence>
<dbReference type="SUPFAM" id="SSF49265">
    <property type="entry name" value="Fibronectin type III"/>
    <property type="match status" value="1"/>
</dbReference>
<dbReference type="Pfam" id="PF13860">
    <property type="entry name" value="FlgD_ig"/>
    <property type="match status" value="1"/>
</dbReference>
<feature type="transmembrane region" description="Helical" evidence="1">
    <location>
        <begin position="18"/>
        <end position="37"/>
    </location>
</feature>
<keyword evidence="1" id="KW-1133">Transmembrane helix</keyword>
<dbReference type="Gene3D" id="2.60.40.10">
    <property type="entry name" value="Immunoglobulins"/>
    <property type="match status" value="1"/>
</dbReference>
<dbReference type="RefSeq" id="WP_166156669.1">
    <property type="nucleotide sequence ID" value="NZ_JAAOIW010000023.1"/>
</dbReference>
<feature type="domain" description="Fibronectin type-III" evidence="2">
    <location>
        <begin position="703"/>
        <end position="797"/>
    </location>
</feature>
<dbReference type="Proteomes" id="UP001165962">
    <property type="component" value="Unassembled WGS sequence"/>
</dbReference>
<keyword evidence="1" id="KW-0472">Membrane</keyword>
<keyword evidence="1" id="KW-0812">Transmembrane</keyword>
<dbReference type="EMBL" id="JAAOIW010000023">
    <property type="protein sequence ID" value="NHN34881.1"/>
    <property type="molecule type" value="Genomic_DNA"/>
</dbReference>
<comment type="caution">
    <text evidence="3">The sequence shown here is derived from an EMBL/GenBank/DDBJ whole genome shotgun (WGS) entry which is preliminary data.</text>
</comment>
<dbReference type="Gene3D" id="2.60.40.4070">
    <property type="match status" value="1"/>
</dbReference>
<sequence length="1791" mass="192008">MFQKRELIAGNNFRVKPYWFVVIIFILIMFGLSSFFGDKAFAATAISNSISYESTSTCSAGACSSQPGSVNTLEVYGNGITGVNYRVSFNEPYTPLGSVISTKLVYIYSDEGGTWHWESFPYSQYVDFIGNGNQWYDPITVRGSLSATPPYLEFTYTVPDTTPPTAPTISPATTTWTNAGSVSVGITNGIDSESGVNRTEYTLGGAISLGYTTYSGAFNIINEGQTSITARTIDNIGNISSTSSQTVRIDRTNPGTPSVTPATTAWTNAGSVIVSVTGGTDAASGVNRTEISMSGATTLGWTTYSGAFNVTNEGQTTISARTVDNAGNVGATSLSMVSIDRTTPTSPIVTPGNTAWTNAGSVSVGISGGTDAASGVNRTEYSLSGATTLGWTTYSGAFNVANEGSTTITARTIDNVGNTSSNATNTVRIDRTAPSMPSATPSITAWTNTASVSVNVTGGTDGASGVNRTEYSLSGATTLGWTTYGGAFNITNAGITTITVRSIDTVGNTSSSGTATVSIDRIEPTVPTVTPAVTAWTNASAVSVSASGGTDTASGVNRIEYSLSGATTLGWTAYSGAFNIITEGQTSISVRTVDNAANESPPVLSTVKIDRTFPTISGPVVQADSNTQLTVQPAAGDSGSGLHTSPYLFNRNNGNIGTWLNGTLVDSSLLPNTYYTYKYKARDAANNQSNYSVTASTYTLAANPTALNVTNATPTSMTFAITNDASNGILPEFRIIIKRVGDGATIDTTAFSNQLTNIIVLGLNITDHYDVYVTTRNANQAENAPVKMLSSIKAKQPPVLIAFTTADNQILSEGAGHNKLTLAGSFQDTQVGETMTLKYTIDGVITAKAGMTLTANGAIQPFTYDVLIDSTIPEGSQSMHVWIEDQNGQSTMIHDLQFSVSKAAVGSALVLNNGVEFLEGPNDPNMIIPYKLSWTNTGLSQTKFVRVSIANNFDIEGTYTEHMVLGQTSLSGTMQMPIDHAVGRDKTIFYQTEDQLKNVSSVQTAIIKRNIKPVLEFSIADRLAASKPTFQFEATDADQDAIGIIDIEVTGETNHSFTTAFSANYAYTGALSDGFYTVKASVHDAYGLASNPVIQTFFMNGSTDSGQFITIPQPGTGPGMNPPSDQWLGVSGLKFFYTVGKTMDNTVEVYNEAGALVRSLPQGIQSSGTYSVVWDAKDNNGNIVPSGQYKIVLKSFDGVNTFITIIGTVLLDTSTPTITFPISETGIGSEGFPIHVIVADDHSGNGELTGSIVVKDENGNIVLTKNIPTDLINGAINEVYKPISDGTYIVEVNVIDKSGNTVKEVKSYEWDTTAPMIMVIYADSTELSSADIQIRVMDQSELSWMKIGSDPTTMKVITDYSYNRENKVYGSIQSIQLNDGANTFFVEGMDKFGNKRMEQYPIFKFNFGSGSGSGSGGDSTVVVTPVGVPEKGVPEQIPVKRDPYVDLANIIGVSLDTKLIDMRNDTGGNATSQLVLDKENYSLPSTITLRDIDLSTIDLNAALDKAGLTKLLDDTEARISVQAMLFNDAIGLRLVVIGKDGSVNLLTIDIPFLASYTVPVGEDPHKWGVFKLDETTKRWSMIPSFVNPDGKLEARIKTGVYKAMRKEGLPIDLSQSWAVEDFIDMYNMDGLDLMATGEIYDYRGKVSINEIMQMLSKVSTEQQYSEIVDTVDRLNLYKFNLSRQEIDYLLNKTISTELVLSMKNFAGDSTIEEMKNFDLNSDPTKLHAFKDFSQVNEMYSKDLAIATNYNLLLGRENFTLAPSELTTREEAVTLMNRYARFAFSLKYNAMK</sequence>